<accession>A0AAJ2JDA9</accession>
<evidence type="ECO:0000313" key="1">
    <source>
        <dbReference type="EMBL" id="MDT3467904.1"/>
    </source>
</evidence>
<gene>
    <name evidence="1" type="ORF">ROV92_07830</name>
</gene>
<name>A0AAJ2JDA9_STEMA</name>
<comment type="caution">
    <text evidence="1">The sequence shown here is derived from an EMBL/GenBank/DDBJ whole genome shotgun (WGS) entry which is preliminary data.</text>
</comment>
<reference evidence="1" key="1">
    <citation type="submission" date="2023-07" db="EMBL/GenBank/DDBJ databases">
        <title>Comparative genomics of clinical Stenotrophomonas maltophilia isolates reveals regions of diversity which correlate with colonization and persistence in vivo.</title>
        <authorList>
            <person name="Mcdaniel M.S."/>
            <person name="Swords W.E."/>
            <person name="Sumpter N.A."/>
            <person name="Lindgren N.R."/>
            <person name="Billiot C.E."/>
        </authorList>
    </citation>
    <scope>NUCLEOTIDE SEQUENCE</scope>
    <source>
        <strain evidence="1">Ism4</strain>
    </source>
</reference>
<evidence type="ECO:0000313" key="2">
    <source>
        <dbReference type="Proteomes" id="UP001251948"/>
    </source>
</evidence>
<protein>
    <submittedName>
        <fullName evidence="1">Uncharacterized protein</fullName>
    </submittedName>
</protein>
<dbReference type="AlphaFoldDB" id="A0AAJ2JDA9"/>
<proteinExistence type="predicted"/>
<dbReference type="RefSeq" id="WP_312561440.1">
    <property type="nucleotide sequence ID" value="NZ_JAVSKO010000003.1"/>
</dbReference>
<dbReference type="EMBL" id="JAVSKO010000003">
    <property type="protein sequence ID" value="MDT3467904.1"/>
    <property type="molecule type" value="Genomic_DNA"/>
</dbReference>
<sequence>MSARPQQTGRAAEVRRVLSLFPQGATVAQIKTVGRINGSHQAIGYTLKGLARSGQAICHRSGVRGIWRLSSHTQHAIAPLRAAPARVQSTCTAGPLTGVSDAATTIRHRELDRQQLANDLDAFLAAGGHIEVLGHTPLRPLMSRHAANHGSYAERMAAHDID</sequence>
<organism evidence="1 2">
    <name type="scientific">Stenotrophomonas maltophilia</name>
    <name type="common">Pseudomonas maltophilia</name>
    <name type="synonym">Xanthomonas maltophilia</name>
    <dbReference type="NCBI Taxonomy" id="40324"/>
    <lineage>
        <taxon>Bacteria</taxon>
        <taxon>Pseudomonadati</taxon>
        <taxon>Pseudomonadota</taxon>
        <taxon>Gammaproteobacteria</taxon>
        <taxon>Lysobacterales</taxon>
        <taxon>Lysobacteraceae</taxon>
        <taxon>Stenotrophomonas</taxon>
        <taxon>Stenotrophomonas maltophilia group</taxon>
    </lineage>
</organism>
<dbReference type="Proteomes" id="UP001251948">
    <property type="component" value="Unassembled WGS sequence"/>
</dbReference>